<comment type="caution">
    <text evidence="2">The sequence shown here is derived from an EMBL/GenBank/DDBJ whole genome shotgun (WGS) entry which is preliminary data.</text>
</comment>
<feature type="domain" description="Endonuclease/exonuclease/phosphatase" evidence="1">
    <location>
        <begin position="54"/>
        <end position="250"/>
    </location>
</feature>
<dbReference type="SUPFAM" id="SSF56219">
    <property type="entry name" value="DNase I-like"/>
    <property type="match status" value="1"/>
</dbReference>
<sequence length="269" mass="31004">FSKNNYTCGYYQEENVNKLSQKHLPDCLKIFHLNIVSFSKNGSKLSSYLKCLKFKFDIICLTEIRKTNIGLIDKEFNDFHIYIDIPHLNNGGVAILLRKNKFDQITELDSNPNFNLKNNCTCINCQVENKWLSFKINNQEIILGGIYRHPKGNIEHFNNALNSTLNHINENSIAIILGDTNINLMLENKENIDTYLNNFYIKNYIPCITLPSRITNHSATIIDHIFIKNPTKFIQNKCSSGNLITDLSDHLPNFTFLDLKTPTTNNRPC</sequence>
<evidence type="ECO:0000313" key="3">
    <source>
        <dbReference type="Proteomes" id="UP001497623"/>
    </source>
</evidence>
<dbReference type="Pfam" id="PF03372">
    <property type="entry name" value="Exo_endo_phos"/>
    <property type="match status" value="1"/>
</dbReference>
<name>A0AAV2SQB1_MEGNR</name>
<gene>
    <name evidence="2" type="ORF">MNOR_LOCUS40187</name>
</gene>
<keyword evidence="3" id="KW-1185">Reference proteome</keyword>
<evidence type="ECO:0000259" key="1">
    <source>
        <dbReference type="Pfam" id="PF03372"/>
    </source>
</evidence>
<dbReference type="EMBL" id="CAXKWB010117398">
    <property type="protein sequence ID" value="CAL4236299.1"/>
    <property type="molecule type" value="Genomic_DNA"/>
</dbReference>
<dbReference type="Proteomes" id="UP001497623">
    <property type="component" value="Unassembled WGS sequence"/>
</dbReference>
<dbReference type="AlphaFoldDB" id="A0AAV2SQB1"/>
<organism evidence="2 3">
    <name type="scientific">Meganyctiphanes norvegica</name>
    <name type="common">Northern krill</name>
    <name type="synonym">Thysanopoda norvegica</name>
    <dbReference type="NCBI Taxonomy" id="48144"/>
    <lineage>
        <taxon>Eukaryota</taxon>
        <taxon>Metazoa</taxon>
        <taxon>Ecdysozoa</taxon>
        <taxon>Arthropoda</taxon>
        <taxon>Crustacea</taxon>
        <taxon>Multicrustacea</taxon>
        <taxon>Malacostraca</taxon>
        <taxon>Eumalacostraca</taxon>
        <taxon>Eucarida</taxon>
        <taxon>Euphausiacea</taxon>
        <taxon>Euphausiidae</taxon>
        <taxon>Meganyctiphanes</taxon>
    </lineage>
</organism>
<dbReference type="InterPro" id="IPR036691">
    <property type="entry name" value="Endo/exonu/phosph_ase_sf"/>
</dbReference>
<feature type="non-terminal residue" evidence="2">
    <location>
        <position position="1"/>
    </location>
</feature>
<dbReference type="Gene3D" id="3.60.10.10">
    <property type="entry name" value="Endonuclease/exonuclease/phosphatase"/>
    <property type="match status" value="1"/>
</dbReference>
<accession>A0AAV2SQB1</accession>
<proteinExistence type="predicted"/>
<reference evidence="2 3" key="1">
    <citation type="submission" date="2024-05" db="EMBL/GenBank/DDBJ databases">
        <authorList>
            <person name="Wallberg A."/>
        </authorList>
    </citation>
    <scope>NUCLEOTIDE SEQUENCE [LARGE SCALE GENOMIC DNA]</scope>
</reference>
<evidence type="ECO:0000313" key="2">
    <source>
        <dbReference type="EMBL" id="CAL4236299.1"/>
    </source>
</evidence>
<dbReference type="InterPro" id="IPR005135">
    <property type="entry name" value="Endo/exonuclease/phosphatase"/>
</dbReference>
<dbReference type="GO" id="GO:0003824">
    <property type="term" value="F:catalytic activity"/>
    <property type="evidence" value="ECO:0007669"/>
    <property type="project" value="InterPro"/>
</dbReference>
<protein>
    <recommendedName>
        <fullName evidence="1">Endonuclease/exonuclease/phosphatase domain-containing protein</fullName>
    </recommendedName>
</protein>